<reference evidence="3 5" key="2">
    <citation type="submission" date="2020-08" db="EMBL/GenBank/DDBJ databases">
        <title>Sequencing the genomes of 1000 actinobacteria strains.</title>
        <authorList>
            <person name="Klenk H.-P."/>
        </authorList>
    </citation>
    <scope>NUCLEOTIDE SEQUENCE [LARGE SCALE GENOMIC DNA]</scope>
    <source>
        <strain evidence="3 5">DSM 9581</strain>
    </source>
</reference>
<evidence type="ECO:0000313" key="3">
    <source>
        <dbReference type="EMBL" id="MBB5473939.1"/>
    </source>
</evidence>
<proteinExistence type="predicted"/>
<dbReference type="RefSeq" id="WP_146838724.1">
    <property type="nucleotide sequence ID" value="NZ_BJVQ01000040.1"/>
</dbReference>
<dbReference type="Proteomes" id="UP000564629">
    <property type="component" value="Unassembled WGS sequence"/>
</dbReference>
<dbReference type="AlphaFoldDB" id="A0A511FE57"/>
<dbReference type="EMBL" id="BJVQ01000040">
    <property type="protein sequence ID" value="GEL47540.1"/>
    <property type="molecule type" value="Genomic_DNA"/>
</dbReference>
<evidence type="ECO:0000313" key="4">
    <source>
        <dbReference type="Proteomes" id="UP000321723"/>
    </source>
</evidence>
<dbReference type="Proteomes" id="UP000321723">
    <property type="component" value="Unassembled WGS sequence"/>
</dbReference>
<evidence type="ECO:0000313" key="5">
    <source>
        <dbReference type="Proteomes" id="UP000564629"/>
    </source>
</evidence>
<keyword evidence="4" id="KW-1185">Reference proteome</keyword>
<dbReference type="EMBL" id="JACHDN010000001">
    <property type="protein sequence ID" value="MBB5473939.1"/>
    <property type="molecule type" value="Genomic_DNA"/>
</dbReference>
<name>A0A511FE57_9CELL</name>
<comment type="caution">
    <text evidence="2">The sequence shown here is derived from an EMBL/GenBank/DDBJ whole genome shotgun (WGS) entry which is preliminary data.</text>
</comment>
<evidence type="ECO:0000313" key="2">
    <source>
        <dbReference type="EMBL" id="GEL47540.1"/>
    </source>
</evidence>
<dbReference type="OrthoDB" id="9804685at2"/>
<protein>
    <submittedName>
        <fullName evidence="2">Uncharacterized protein</fullName>
    </submittedName>
</protein>
<organism evidence="2 4">
    <name type="scientific">Cellulomonas hominis</name>
    <dbReference type="NCBI Taxonomy" id="156981"/>
    <lineage>
        <taxon>Bacteria</taxon>
        <taxon>Bacillati</taxon>
        <taxon>Actinomycetota</taxon>
        <taxon>Actinomycetes</taxon>
        <taxon>Micrococcales</taxon>
        <taxon>Cellulomonadaceae</taxon>
        <taxon>Cellulomonas</taxon>
    </lineage>
</organism>
<gene>
    <name evidence="2" type="ORF">CHO01_26560</name>
    <name evidence="3" type="ORF">HNR08_002675</name>
</gene>
<feature type="region of interest" description="Disordered" evidence="1">
    <location>
        <begin position="1"/>
        <end position="22"/>
    </location>
</feature>
<reference evidence="2 4" key="1">
    <citation type="submission" date="2019-07" db="EMBL/GenBank/DDBJ databases">
        <title>Whole genome shotgun sequence of Cellulomonas hominis NBRC 16055.</title>
        <authorList>
            <person name="Hosoyama A."/>
            <person name="Uohara A."/>
            <person name="Ohji S."/>
            <person name="Ichikawa N."/>
        </authorList>
    </citation>
    <scope>NUCLEOTIDE SEQUENCE [LARGE SCALE GENOMIC DNA]</scope>
    <source>
        <strain evidence="2 4">NBRC 16055</strain>
    </source>
</reference>
<accession>A0A511FE57</accession>
<sequence length="140" mass="15549">MTTWRRRPRARPEPEPQPAGRVLDARLHLLDRQVLDTDRAPVTTVDDAELRTADGRPDPAGGADVVLLTDLLTGPVLGTRLFGGRPPASRRYRIPWRDVADVGVTLRLGVSGDALDVTWVERWLREHVVGRLSGGRHDPQ</sequence>
<evidence type="ECO:0000256" key="1">
    <source>
        <dbReference type="SAM" id="MobiDB-lite"/>
    </source>
</evidence>